<keyword evidence="3" id="KW-1185">Reference proteome</keyword>
<evidence type="ECO:0000313" key="3">
    <source>
        <dbReference type="Proteomes" id="UP001154240"/>
    </source>
</evidence>
<name>A0A9X4RM21_9BACT</name>
<feature type="transmembrane region" description="Helical" evidence="1">
    <location>
        <begin position="289"/>
        <end position="308"/>
    </location>
</feature>
<evidence type="ECO:0000313" key="2">
    <source>
        <dbReference type="EMBL" id="MDG4476319.1"/>
    </source>
</evidence>
<dbReference type="AlphaFoldDB" id="A0A9X4RM21"/>
<dbReference type="Proteomes" id="UP001154240">
    <property type="component" value="Unassembled WGS sequence"/>
</dbReference>
<accession>A0A9X4RM21</accession>
<organism evidence="2 3">
    <name type="scientific">Thiovibrio frasassiensis</name>
    <dbReference type="NCBI Taxonomy" id="2984131"/>
    <lineage>
        <taxon>Bacteria</taxon>
        <taxon>Pseudomonadati</taxon>
        <taxon>Thermodesulfobacteriota</taxon>
        <taxon>Desulfobulbia</taxon>
        <taxon>Desulfobulbales</taxon>
        <taxon>Thiovibrionaceae</taxon>
        <taxon>Thiovibrio</taxon>
    </lineage>
</organism>
<dbReference type="NCBIfam" id="TIGR00261">
    <property type="entry name" value="traB"/>
    <property type="match status" value="1"/>
</dbReference>
<dbReference type="PANTHER" id="PTHR21530">
    <property type="entry name" value="PHEROMONE SHUTDOWN PROTEIN"/>
    <property type="match status" value="1"/>
</dbReference>
<feature type="transmembrane region" description="Helical" evidence="1">
    <location>
        <begin position="368"/>
        <end position="388"/>
    </location>
</feature>
<evidence type="ECO:0000256" key="1">
    <source>
        <dbReference type="SAM" id="Phobius"/>
    </source>
</evidence>
<keyword evidence="1" id="KW-1133">Transmembrane helix</keyword>
<dbReference type="PANTHER" id="PTHR21530:SF7">
    <property type="entry name" value="TRAB DOMAIN-CONTAINING PROTEIN"/>
    <property type="match status" value="1"/>
</dbReference>
<gene>
    <name evidence="2" type="ORF">OLX77_09135</name>
</gene>
<proteinExistence type="predicted"/>
<protein>
    <submittedName>
        <fullName evidence="2">TraB/GumN family protein</fullName>
    </submittedName>
</protein>
<dbReference type="Pfam" id="PF01963">
    <property type="entry name" value="TraB_PrgY_gumN"/>
    <property type="match status" value="1"/>
</dbReference>
<feature type="transmembrane region" description="Helical" evidence="1">
    <location>
        <begin position="314"/>
        <end position="338"/>
    </location>
</feature>
<reference evidence="2" key="1">
    <citation type="journal article" date="2022" name="bioRxiv">
        <title>Thiovibrio frasassiensisgen. nov., sp. nov., an autotrophic, elemental sulfur disproportionating bacterium isolated from sulfidic karst sediment, and proposal of Thiovibrionaceae fam. nov.</title>
        <authorList>
            <person name="Aronson H."/>
            <person name="Thomas C."/>
            <person name="Bhattacharyya M."/>
            <person name="Eckstein S."/>
            <person name="Jensen S."/>
            <person name="Barco R."/>
            <person name="Macalady J."/>
            <person name="Amend J."/>
        </authorList>
    </citation>
    <scope>NUCLEOTIDE SEQUENCE</scope>
    <source>
        <strain evidence="2">RS19-109</strain>
    </source>
</reference>
<reference evidence="2" key="2">
    <citation type="submission" date="2022-10" db="EMBL/GenBank/DDBJ databases">
        <authorList>
            <person name="Aronson H.S."/>
        </authorList>
    </citation>
    <scope>NUCLEOTIDE SEQUENCE</scope>
    <source>
        <strain evidence="2">RS19-109</strain>
    </source>
</reference>
<sequence>MTEPTAASAPNYPPDVHCLRLGDREIFLIGTAHISKESVELVRRVIAAEQPDCVCVELDEKRYEALAKRKTWELLDLREIIRKKQLATLLINMILASYQKRLGDQMGVKPGTELLEAVQEAEKYGIAVALCDRDVRVTLRRAWNSTSFWRKNYLLATILTSMFEETEITEDKLRELKETDVLSELLNELGQAMPELKRVLIDERDTYLAEKIKEAEGKRLVAVVGAGHVAGIKEALGEDRSDRMEGINRIPPVSPIWKVVGWAIPAIIVAAMVLIAFTKGAAVAGDNVLFWIIATGLPAAIGAILALAHPLTILGAFVGAPITTLLPVLGVGHLTAFIQVMVQPPLVIEFETVLQDMTSFSGWWRNRLLRLFLAFMLPSIGAVAGMWVGGSKIISNLF</sequence>
<dbReference type="CDD" id="cd14726">
    <property type="entry name" value="TraB_PrgY-like"/>
    <property type="match status" value="1"/>
</dbReference>
<comment type="caution">
    <text evidence="2">The sequence shown here is derived from an EMBL/GenBank/DDBJ whole genome shotgun (WGS) entry which is preliminary data.</text>
</comment>
<dbReference type="EMBL" id="JAPHEH010000001">
    <property type="protein sequence ID" value="MDG4476319.1"/>
    <property type="molecule type" value="Genomic_DNA"/>
</dbReference>
<dbReference type="RefSeq" id="WP_307633287.1">
    <property type="nucleotide sequence ID" value="NZ_JAPHEH010000001.1"/>
</dbReference>
<keyword evidence="1" id="KW-0472">Membrane</keyword>
<dbReference type="InterPro" id="IPR002816">
    <property type="entry name" value="TraB/PrgY/GumN_fam"/>
</dbReference>
<dbReference type="InterPro" id="IPR005230">
    <property type="entry name" value="TraB_bac"/>
</dbReference>
<feature type="transmembrane region" description="Helical" evidence="1">
    <location>
        <begin position="259"/>
        <end position="277"/>
    </location>
</feature>
<keyword evidence="1" id="KW-0812">Transmembrane</keyword>
<dbReference type="InterPro" id="IPR046345">
    <property type="entry name" value="TraB_PrgY-like"/>
</dbReference>